<dbReference type="SMART" id="SM00028">
    <property type="entry name" value="TPR"/>
    <property type="match status" value="3"/>
</dbReference>
<evidence type="ECO:0000313" key="3">
    <source>
        <dbReference type="EMBL" id="KAL1306894.1"/>
    </source>
</evidence>
<dbReference type="Proteomes" id="UP001562354">
    <property type="component" value="Unassembled WGS sequence"/>
</dbReference>
<evidence type="ECO:0000256" key="2">
    <source>
        <dbReference type="SAM" id="MobiDB-lite"/>
    </source>
</evidence>
<organism evidence="3 4">
    <name type="scientific">Neodothiora populina</name>
    <dbReference type="NCBI Taxonomy" id="2781224"/>
    <lineage>
        <taxon>Eukaryota</taxon>
        <taxon>Fungi</taxon>
        <taxon>Dikarya</taxon>
        <taxon>Ascomycota</taxon>
        <taxon>Pezizomycotina</taxon>
        <taxon>Dothideomycetes</taxon>
        <taxon>Dothideomycetidae</taxon>
        <taxon>Dothideales</taxon>
        <taxon>Dothioraceae</taxon>
        <taxon>Neodothiora</taxon>
    </lineage>
</organism>
<dbReference type="SUPFAM" id="SSF48452">
    <property type="entry name" value="TPR-like"/>
    <property type="match status" value="1"/>
</dbReference>
<gene>
    <name evidence="3" type="ORF">AAFC00_005539</name>
</gene>
<evidence type="ECO:0000256" key="1">
    <source>
        <dbReference type="PROSITE-ProRule" id="PRU00339"/>
    </source>
</evidence>
<feature type="region of interest" description="Disordered" evidence="2">
    <location>
        <begin position="1"/>
        <end position="27"/>
    </location>
</feature>
<comment type="caution">
    <text evidence="3">The sequence shown here is derived from an EMBL/GenBank/DDBJ whole genome shotgun (WGS) entry which is preliminary data.</text>
</comment>
<dbReference type="InterPro" id="IPR019734">
    <property type="entry name" value="TPR_rpt"/>
</dbReference>
<sequence length="406" mass="44783">MAKTKNDTRGAKASGASTTTAPTETPEQLYAQAIAHLEQTDPEAALSTAQRLLAALPPSQPQLQLPALNLLGEVNVELGNVEDARAYFIQATELDPEGQIPEALGGGAEKFLWLAQLCEEGGSESVGWFEKGVRALQHEISTLENQDVARASDEEKEAREMQLEEKREKLAEALCAVAEVYMTDLSWEQDAEARCESLITEALLVTPDSPSVLQTLASIRLSQLKLDDARSALTRSISLWRRLDPEDPLVPDFPTRVSLARLLMEAEMEEEAMDVLERLALEDDESVEAAYLGGWCLHLVAEKKRAAAVADESDMSDAGAQNAEIMAVLRNSRAWLLSCLKLYRTLEYEDERLKEHAEELVGRLNDVLGPPPAEDDDEDEAEWDGIDDDDDDDDDDDGDDQEMQGM</sequence>
<evidence type="ECO:0000313" key="4">
    <source>
        <dbReference type="Proteomes" id="UP001562354"/>
    </source>
</evidence>
<dbReference type="Pfam" id="PF13181">
    <property type="entry name" value="TPR_8"/>
    <property type="match status" value="1"/>
</dbReference>
<feature type="region of interest" description="Disordered" evidence="2">
    <location>
        <begin position="362"/>
        <end position="406"/>
    </location>
</feature>
<feature type="repeat" description="TPR" evidence="1">
    <location>
        <begin position="65"/>
        <end position="98"/>
    </location>
</feature>
<dbReference type="PROSITE" id="PS50005">
    <property type="entry name" value="TPR"/>
    <property type="match status" value="1"/>
</dbReference>
<keyword evidence="1" id="KW-0802">TPR repeat</keyword>
<accession>A0ABR3PL89</accession>
<protein>
    <recommendedName>
        <fullName evidence="5">TPR domain-containing protein</fullName>
    </recommendedName>
</protein>
<dbReference type="Gene3D" id="1.25.40.10">
    <property type="entry name" value="Tetratricopeptide repeat domain"/>
    <property type="match status" value="2"/>
</dbReference>
<evidence type="ECO:0008006" key="5">
    <source>
        <dbReference type="Google" id="ProtNLM"/>
    </source>
</evidence>
<reference evidence="3 4" key="1">
    <citation type="submission" date="2024-07" db="EMBL/GenBank/DDBJ databases">
        <title>Draft sequence of the Neodothiora populina.</title>
        <authorList>
            <person name="Drown D.D."/>
            <person name="Schuette U.S."/>
            <person name="Buechlein A.B."/>
            <person name="Rusch D.R."/>
            <person name="Winton L.W."/>
            <person name="Adams G.A."/>
        </authorList>
    </citation>
    <scope>NUCLEOTIDE SEQUENCE [LARGE SCALE GENOMIC DNA]</scope>
    <source>
        <strain evidence="3 4">CPC 39397</strain>
    </source>
</reference>
<feature type="compositionally biased region" description="Low complexity" evidence="2">
    <location>
        <begin position="11"/>
        <end position="27"/>
    </location>
</feature>
<keyword evidence="4" id="KW-1185">Reference proteome</keyword>
<dbReference type="InterPro" id="IPR011990">
    <property type="entry name" value="TPR-like_helical_dom_sf"/>
</dbReference>
<dbReference type="CDD" id="cd24142">
    <property type="entry name" value="ACL4-like"/>
    <property type="match status" value="1"/>
</dbReference>
<feature type="compositionally biased region" description="Acidic residues" evidence="2">
    <location>
        <begin position="373"/>
        <end position="406"/>
    </location>
</feature>
<feature type="compositionally biased region" description="Basic and acidic residues" evidence="2">
    <location>
        <begin position="1"/>
        <end position="10"/>
    </location>
</feature>
<name>A0ABR3PL89_9PEZI</name>
<dbReference type="GeneID" id="95979238"/>
<dbReference type="RefSeq" id="XP_069203166.1">
    <property type="nucleotide sequence ID" value="XM_069345336.1"/>
</dbReference>
<proteinExistence type="predicted"/>
<dbReference type="EMBL" id="JBFMKM010000004">
    <property type="protein sequence ID" value="KAL1306894.1"/>
    <property type="molecule type" value="Genomic_DNA"/>
</dbReference>